<sequence>MTVRSVKEMLREVEQTNDGQGPDVAAWTSDPCLMDITLAQLRLAAAEADLDAAVARARDSGRSWQQIGDILGMTQRGASKRLST</sequence>
<accession>A0ABT4I660</accession>
<reference evidence="1" key="1">
    <citation type="submission" date="2022-10" db="EMBL/GenBank/DDBJ databases">
        <title>Genome sequence of Actinomyces israelii ATCC 10048.</title>
        <authorList>
            <person name="Watt R.M."/>
            <person name="Tong W.M."/>
        </authorList>
    </citation>
    <scope>NUCLEOTIDE SEQUENCE</scope>
    <source>
        <strain evidence="1">ATCC 10048</strain>
    </source>
</reference>
<comment type="caution">
    <text evidence="1">The sequence shown here is derived from an EMBL/GenBank/DDBJ whole genome shotgun (WGS) entry which is preliminary data.</text>
</comment>
<evidence type="ECO:0008006" key="3">
    <source>
        <dbReference type="Google" id="ProtNLM"/>
    </source>
</evidence>
<evidence type="ECO:0000313" key="1">
    <source>
        <dbReference type="EMBL" id="MCZ0857233.1"/>
    </source>
</evidence>
<name>A0ABT4I660_9ACTO</name>
<dbReference type="Proteomes" id="UP001072034">
    <property type="component" value="Unassembled WGS sequence"/>
</dbReference>
<proteinExistence type="predicted"/>
<organism evidence="1 2">
    <name type="scientific">Actinomyces israelii</name>
    <dbReference type="NCBI Taxonomy" id="1659"/>
    <lineage>
        <taxon>Bacteria</taxon>
        <taxon>Bacillati</taxon>
        <taxon>Actinomycetota</taxon>
        <taxon>Actinomycetes</taxon>
        <taxon>Actinomycetales</taxon>
        <taxon>Actinomycetaceae</taxon>
        <taxon>Actinomyces</taxon>
    </lineage>
</organism>
<protein>
    <recommendedName>
        <fullName evidence="3">RNA polymerase subunit sigma-70</fullName>
    </recommendedName>
</protein>
<evidence type="ECO:0000313" key="2">
    <source>
        <dbReference type="Proteomes" id="UP001072034"/>
    </source>
</evidence>
<dbReference type="RefSeq" id="WP_043564210.1">
    <property type="nucleotide sequence ID" value="NZ_CAJPNG010000087.1"/>
</dbReference>
<gene>
    <name evidence="1" type="ORF">OHJ16_04150</name>
</gene>
<keyword evidence="2" id="KW-1185">Reference proteome</keyword>
<dbReference type="EMBL" id="JAPTMY010000006">
    <property type="protein sequence ID" value="MCZ0857233.1"/>
    <property type="molecule type" value="Genomic_DNA"/>
</dbReference>